<name>A0ABT8KKC1_9BACT</name>
<keyword evidence="2" id="KW-1185">Reference proteome</keyword>
<dbReference type="RefSeq" id="WP_346751187.1">
    <property type="nucleotide sequence ID" value="NZ_JAUJEA010000002.1"/>
</dbReference>
<gene>
    <name evidence="1" type="ORF">QQ008_07305</name>
</gene>
<proteinExistence type="predicted"/>
<organism evidence="1 2">
    <name type="scientific">Splendidivirga corallicola</name>
    <dbReference type="NCBI Taxonomy" id="3051826"/>
    <lineage>
        <taxon>Bacteria</taxon>
        <taxon>Pseudomonadati</taxon>
        <taxon>Bacteroidota</taxon>
        <taxon>Cytophagia</taxon>
        <taxon>Cytophagales</taxon>
        <taxon>Splendidivirgaceae</taxon>
        <taxon>Splendidivirga</taxon>
    </lineage>
</organism>
<comment type="caution">
    <text evidence="1">The sequence shown here is derived from an EMBL/GenBank/DDBJ whole genome shotgun (WGS) entry which is preliminary data.</text>
</comment>
<sequence>MERPKNGWKLNKHSFSKMIVWFKDGNIRTFYSLDWKSKYSNFRDPRIGLGRFKNLITKYGMKAGTIEIYDLESGKIMAKFYEGSEVGIEKEAEQE</sequence>
<reference evidence="1" key="1">
    <citation type="submission" date="2023-06" db="EMBL/GenBank/DDBJ databases">
        <title>Genomic of Parafulvivirga corallium.</title>
        <authorList>
            <person name="Wang G."/>
        </authorList>
    </citation>
    <scope>NUCLEOTIDE SEQUENCE</scope>
    <source>
        <strain evidence="1">BMA10</strain>
    </source>
</reference>
<evidence type="ECO:0000313" key="1">
    <source>
        <dbReference type="EMBL" id="MDN5201161.1"/>
    </source>
</evidence>
<protein>
    <submittedName>
        <fullName evidence="1">Uncharacterized protein</fullName>
    </submittedName>
</protein>
<dbReference type="EMBL" id="JAUJEA010000002">
    <property type="protein sequence ID" value="MDN5201161.1"/>
    <property type="molecule type" value="Genomic_DNA"/>
</dbReference>
<dbReference type="Proteomes" id="UP001172082">
    <property type="component" value="Unassembled WGS sequence"/>
</dbReference>
<accession>A0ABT8KKC1</accession>
<evidence type="ECO:0000313" key="2">
    <source>
        <dbReference type="Proteomes" id="UP001172082"/>
    </source>
</evidence>